<protein>
    <recommendedName>
        <fullName evidence="1">Cytokinin riboside 5'-monophosphate phosphoribohydrolase</fullName>
        <ecNumber evidence="1">3.2.2.n1</ecNumber>
    </recommendedName>
</protein>
<dbReference type="InterPro" id="IPR005269">
    <property type="entry name" value="LOG"/>
</dbReference>
<proteinExistence type="inferred from homology"/>
<dbReference type="Gene3D" id="3.40.50.450">
    <property type="match status" value="1"/>
</dbReference>
<dbReference type="PANTHER" id="PTHR43393:SF3">
    <property type="entry name" value="LYSINE DECARBOXYLASE-LIKE PROTEIN"/>
    <property type="match status" value="1"/>
</dbReference>
<dbReference type="NCBIfam" id="TIGR00730">
    <property type="entry name" value="Rossman fold protein, TIGR00730 family"/>
    <property type="match status" value="1"/>
</dbReference>
<gene>
    <name evidence="2" type="ORF">A2214_00640</name>
</gene>
<dbReference type="InterPro" id="IPR031100">
    <property type="entry name" value="LOG_fam"/>
</dbReference>
<dbReference type="SUPFAM" id="SSF102405">
    <property type="entry name" value="MCP/YpsA-like"/>
    <property type="match status" value="1"/>
</dbReference>
<keyword evidence="1" id="KW-0378">Hydrolase</keyword>
<dbReference type="GO" id="GO:0009691">
    <property type="term" value="P:cytokinin biosynthetic process"/>
    <property type="evidence" value="ECO:0007669"/>
    <property type="project" value="UniProtKB-UniRule"/>
</dbReference>
<comment type="caution">
    <text evidence="2">The sequence shown here is derived from an EMBL/GenBank/DDBJ whole genome shotgun (WGS) entry which is preliminary data.</text>
</comment>
<dbReference type="AlphaFoldDB" id="A0A1G1ZV13"/>
<reference evidence="2 3" key="1">
    <citation type="journal article" date="2016" name="Nat. Commun.">
        <title>Thousands of microbial genomes shed light on interconnected biogeochemical processes in an aquifer system.</title>
        <authorList>
            <person name="Anantharaman K."/>
            <person name="Brown C.T."/>
            <person name="Hug L.A."/>
            <person name="Sharon I."/>
            <person name="Castelle C.J."/>
            <person name="Probst A.J."/>
            <person name="Thomas B.C."/>
            <person name="Singh A."/>
            <person name="Wilkins M.J."/>
            <person name="Karaoz U."/>
            <person name="Brodie E.L."/>
            <person name="Williams K.H."/>
            <person name="Hubbard S.S."/>
            <person name="Banfield J.F."/>
        </authorList>
    </citation>
    <scope>NUCLEOTIDE SEQUENCE [LARGE SCALE GENOMIC DNA]</scope>
</reference>
<dbReference type="Pfam" id="PF03641">
    <property type="entry name" value="Lysine_decarbox"/>
    <property type="match status" value="1"/>
</dbReference>
<sequence length="196" mass="22625">MDGFQFLADFKKAVTFFGSARFDEKNKWYKIAQELGKILGKARYTVITGGGPGIMEAGNRGVVEGKGESVGINIQLPYEQRINPYVKKSRGFYYFFTRKVMLSFSAQAYVFFPGGYGTLDELLEILTLVQTKKIYERIPIILVGKDFWGDLDEWMKKKLLDQYQTIDREDLNLYHIVDTPKEAFAIIKKSKPRKEF</sequence>
<evidence type="ECO:0000313" key="3">
    <source>
        <dbReference type="Proteomes" id="UP000176626"/>
    </source>
</evidence>
<organism evidence="2 3">
    <name type="scientific">Candidatus Harrisonbacteria bacterium RIFOXYA1_FULL_48_8</name>
    <dbReference type="NCBI Taxonomy" id="1798411"/>
    <lineage>
        <taxon>Bacteria</taxon>
        <taxon>Candidatus Harrisoniibacteriota</taxon>
    </lineage>
</organism>
<dbReference type="GO" id="GO:0016787">
    <property type="term" value="F:hydrolase activity"/>
    <property type="evidence" value="ECO:0007669"/>
    <property type="project" value="UniProtKB-KW"/>
</dbReference>
<dbReference type="Proteomes" id="UP000176626">
    <property type="component" value="Unassembled WGS sequence"/>
</dbReference>
<comment type="similarity">
    <text evidence="1">Belongs to the LOG family.</text>
</comment>
<dbReference type="EC" id="3.2.2.n1" evidence="1"/>
<dbReference type="EMBL" id="MHJN01000041">
    <property type="protein sequence ID" value="OGY67966.1"/>
    <property type="molecule type" value="Genomic_DNA"/>
</dbReference>
<evidence type="ECO:0000256" key="1">
    <source>
        <dbReference type="RuleBase" id="RU363015"/>
    </source>
</evidence>
<dbReference type="PANTHER" id="PTHR43393">
    <property type="entry name" value="CYTOKININ RIBOSIDE 5'-MONOPHOSPHATE PHOSPHORIBOHYDROLASE"/>
    <property type="match status" value="1"/>
</dbReference>
<accession>A0A1G1ZV13</accession>
<name>A0A1G1ZV13_9BACT</name>
<keyword evidence="1" id="KW-0203">Cytokinin biosynthesis</keyword>
<dbReference type="InterPro" id="IPR052341">
    <property type="entry name" value="LOG_family_nucleotidases"/>
</dbReference>
<dbReference type="GO" id="GO:0005829">
    <property type="term" value="C:cytosol"/>
    <property type="evidence" value="ECO:0007669"/>
    <property type="project" value="TreeGrafter"/>
</dbReference>
<evidence type="ECO:0000313" key="2">
    <source>
        <dbReference type="EMBL" id="OGY67966.1"/>
    </source>
</evidence>